<evidence type="ECO:0000313" key="2">
    <source>
        <dbReference type="Proteomes" id="UP000010469"/>
    </source>
</evidence>
<dbReference type="InParanoid" id="L0A9M5"/>
<dbReference type="EMBL" id="CP003378">
    <property type="protein sequence ID" value="AFZ70588.1"/>
    <property type="molecule type" value="Genomic_DNA"/>
</dbReference>
<reference evidence="2" key="1">
    <citation type="submission" date="2012-03" db="EMBL/GenBank/DDBJ databases">
        <title>Complete genome of Caldisphaera lagunensis DSM 15908.</title>
        <authorList>
            <person name="Lucas S."/>
            <person name="Copeland A."/>
            <person name="Lapidus A."/>
            <person name="Glavina del Rio T."/>
            <person name="Dalin E."/>
            <person name="Tice H."/>
            <person name="Bruce D."/>
            <person name="Goodwin L."/>
            <person name="Pitluck S."/>
            <person name="Peters L."/>
            <person name="Mikhailova N."/>
            <person name="Teshima H."/>
            <person name="Kyrpides N."/>
            <person name="Mavromatis K."/>
            <person name="Ivanova N."/>
            <person name="Brettin T."/>
            <person name="Detter J.C."/>
            <person name="Han C."/>
            <person name="Larimer F."/>
            <person name="Land M."/>
            <person name="Hauser L."/>
            <person name="Markowitz V."/>
            <person name="Cheng J.-F."/>
            <person name="Hugenholtz P."/>
            <person name="Woyke T."/>
            <person name="Wu D."/>
            <person name="Spring S."/>
            <person name="Schroeder M."/>
            <person name="Brambilla E."/>
            <person name="Klenk H.-P."/>
            <person name="Eisen J.A."/>
        </authorList>
    </citation>
    <scope>NUCLEOTIDE SEQUENCE [LARGE SCALE GENOMIC DNA]</scope>
    <source>
        <strain evidence="2">DSM 15908 / JCM 11604 / IC-154</strain>
    </source>
</reference>
<dbReference type="GeneID" id="14212107"/>
<dbReference type="RefSeq" id="WP_015232485.1">
    <property type="nucleotide sequence ID" value="NC_019791.1"/>
</dbReference>
<dbReference type="KEGG" id="clg:Calag_0847"/>
<sequence length="257" mass="29348">MKLKSYSSAILLGFPIPESSNPYIAVPIKEVTLNININKCNSPLVYLENFPNELNEYIKNFWIKLNNGLDERLCANIKLENDFKDSTYSGLYSVTTSLLLYALGKYNNETLSEEEIIELSRITDNIQDPSWAAVLDSLRYSSITGNTVVYRNDEENSTLIKTIFPIKFDKVITLRQRLTKEMLGNDVYGAIIHLMGISVLEASINIRELNNFNKVFNKFRIITDSLSQIVWDLKTSDNCFYVPGLPNTAEKICIENF</sequence>
<name>L0A9M5_CALLD</name>
<dbReference type="Proteomes" id="UP000010469">
    <property type="component" value="Chromosome"/>
</dbReference>
<protein>
    <submittedName>
        <fullName evidence="1">Uncharacterized protein</fullName>
    </submittedName>
</protein>
<dbReference type="eggNOG" id="arCOG05890">
    <property type="taxonomic scope" value="Archaea"/>
</dbReference>
<dbReference type="HOGENOM" id="CLU_1060058_0_0_2"/>
<dbReference type="OrthoDB" id="45688at2157"/>
<proteinExistence type="predicted"/>
<keyword evidence="2" id="KW-1185">Reference proteome</keyword>
<dbReference type="STRING" id="1056495.Calag_0847"/>
<organism evidence="1 2">
    <name type="scientific">Caldisphaera lagunensis (strain DSM 15908 / JCM 11604 / ANMR 0165 / IC-154)</name>
    <dbReference type="NCBI Taxonomy" id="1056495"/>
    <lineage>
        <taxon>Archaea</taxon>
        <taxon>Thermoproteota</taxon>
        <taxon>Thermoprotei</taxon>
        <taxon>Acidilobales</taxon>
        <taxon>Caldisphaeraceae</taxon>
        <taxon>Caldisphaera</taxon>
    </lineage>
</organism>
<evidence type="ECO:0000313" key="1">
    <source>
        <dbReference type="EMBL" id="AFZ70588.1"/>
    </source>
</evidence>
<dbReference type="AlphaFoldDB" id="L0A9M5"/>
<gene>
    <name evidence="1" type="ordered locus">Calag_0847</name>
</gene>
<accession>L0A9M5</accession>